<dbReference type="OrthoDB" id="9789943at2"/>
<protein>
    <submittedName>
        <fullName evidence="1">Uncharacterized protein DUF58</fullName>
    </submittedName>
</protein>
<gene>
    <name evidence="1" type="ORF">B0H99_1174</name>
</gene>
<accession>A0A2P8G137</accession>
<dbReference type="AlphaFoldDB" id="A0A2P8G137"/>
<dbReference type="RefSeq" id="WP_106534621.1">
    <property type="nucleotide sequence ID" value="NZ_PYAT01000017.1"/>
</dbReference>
<reference evidence="1 2" key="1">
    <citation type="submission" date="2018-03" db="EMBL/GenBank/DDBJ databases">
        <title>Genomic Encyclopedia of Type Strains, Phase III (KMG-III): the genomes of soil and plant-associated and newly described type strains.</title>
        <authorList>
            <person name="Whitman W."/>
        </authorList>
    </citation>
    <scope>NUCLEOTIDE SEQUENCE [LARGE SCALE GENOMIC DNA]</scope>
    <source>
        <strain evidence="1 2">CGMCC 1.12259</strain>
    </source>
</reference>
<sequence length="384" mass="43814">MEWIRHEYNTKSIKGLIVLLAVFFFLMMAFLQFTAAAVLAFLLAIAGLQLLYFKQVGKGLEFQNSKYRKRVLNGGETAWELEFENRGLPIWGGILKLSFYDSVAPLCNTGSNYTETIEVDVPFTIGLNQKMTVQVPLIAQKRGLSRIYKMELLIPHPFAEGHASLEYRPMVLQELVVYPKLRSYSIRNIPTRQKPGQFNLKYSLYDDMLQPVGTRDYVPTDQFNQIHWKASARMQAFQTKIFTKVTNESMLFVLDVASGYSTIHNLEERIEELAAYIEHCYADNIPYAIAINMRSAGKYPYFYLAAEAGAMQRQRALELLAVISKNHSTLPLRVMMAHMDVHIDLPFSTYLLTDKLGDTSRFLAEWSTRTNIGILESRNGGNTG</sequence>
<comment type="caution">
    <text evidence="1">The sequence shown here is derived from an EMBL/GenBank/DDBJ whole genome shotgun (WGS) entry which is preliminary data.</text>
</comment>
<keyword evidence="2" id="KW-1185">Reference proteome</keyword>
<evidence type="ECO:0000313" key="1">
    <source>
        <dbReference type="EMBL" id="PSL27692.1"/>
    </source>
</evidence>
<name>A0A2P8G137_9BACL</name>
<dbReference type="PANTHER" id="PTHR34351">
    <property type="entry name" value="SLR1927 PROTEIN-RELATED"/>
    <property type="match status" value="1"/>
</dbReference>
<dbReference type="PANTHER" id="PTHR34351:SF2">
    <property type="entry name" value="DUF58 DOMAIN-CONTAINING PROTEIN"/>
    <property type="match status" value="1"/>
</dbReference>
<dbReference type="EMBL" id="PYAT01000017">
    <property type="protein sequence ID" value="PSL27692.1"/>
    <property type="molecule type" value="Genomic_DNA"/>
</dbReference>
<dbReference type="Proteomes" id="UP000242682">
    <property type="component" value="Unassembled WGS sequence"/>
</dbReference>
<organism evidence="1 2">
    <name type="scientific">Planomicrobium soli</name>
    <dbReference type="NCBI Taxonomy" id="1176648"/>
    <lineage>
        <taxon>Bacteria</taxon>
        <taxon>Bacillati</taxon>
        <taxon>Bacillota</taxon>
        <taxon>Bacilli</taxon>
        <taxon>Bacillales</taxon>
        <taxon>Caryophanaceae</taxon>
        <taxon>Planomicrobium</taxon>
    </lineage>
</organism>
<evidence type="ECO:0000313" key="2">
    <source>
        <dbReference type="Proteomes" id="UP000242682"/>
    </source>
</evidence>
<proteinExistence type="predicted"/>